<dbReference type="PANTHER" id="PTHR47326:SF1">
    <property type="entry name" value="HTH PSQ-TYPE DOMAIN-CONTAINING PROTEIN"/>
    <property type="match status" value="1"/>
</dbReference>
<organism evidence="2 3">
    <name type="scientific">Aphis glycines</name>
    <name type="common">Soybean aphid</name>
    <dbReference type="NCBI Taxonomy" id="307491"/>
    <lineage>
        <taxon>Eukaryota</taxon>
        <taxon>Metazoa</taxon>
        <taxon>Ecdysozoa</taxon>
        <taxon>Arthropoda</taxon>
        <taxon>Hexapoda</taxon>
        <taxon>Insecta</taxon>
        <taxon>Pterygota</taxon>
        <taxon>Neoptera</taxon>
        <taxon>Paraneoptera</taxon>
        <taxon>Hemiptera</taxon>
        <taxon>Sternorrhyncha</taxon>
        <taxon>Aphidomorpha</taxon>
        <taxon>Aphidoidea</taxon>
        <taxon>Aphididae</taxon>
        <taxon>Aphidini</taxon>
        <taxon>Aphis</taxon>
        <taxon>Aphis</taxon>
    </lineage>
</organism>
<protein>
    <recommendedName>
        <fullName evidence="1">DUF4817 domain-containing protein</fullName>
    </recommendedName>
</protein>
<dbReference type="Proteomes" id="UP000475862">
    <property type="component" value="Unassembled WGS sequence"/>
</dbReference>
<evidence type="ECO:0000313" key="3">
    <source>
        <dbReference type="Proteomes" id="UP000475862"/>
    </source>
</evidence>
<dbReference type="EMBL" id="VYZN01000003">
    <property type="protein sequence ID" value="KAE9544004.1"/>
    <property type="molecule type" value="Genomic_DNA"/>
</dbReference>
<evidence type="ECO:0000313" key="2">
    <source>
        <dbReference type="EMBL" id="KAE9544004.1"/>
    </source>
</evidence>
<dbReference type="OrthoDB" id="6584906at2759"/>
<dbReference type="AlphaFoldDB" id="A0A6G0U4K0"/>
<dbReference type="PANTHER" id="PTHR47326">
    <property type="entry name" value="TRANSPOSABLE ELEMENT TC3 TRANSPOSASE-LIKE PROTEIN"/>
    <property type="match status" value="1"/>
</dbReference>
<feature type="domain" description="DUF4817" evidence="1">
    <location>
        <begin position="6"/>
        <end position="56"/>
    </location>
</feature>
<evidence type="ECO:0000259" key="1">
    <source>
        <dbReference type="Pfam" id="PF16087"/>
    </source>
</evidence>
<sequence length="359" mass="42160">MANYSEKTDMVLIFGECHQNSRNAAALYAERYPERYHPPHNYFLRIVINLRENGELPAIVNHRRNRRPRVHEPNENEELQVLAYIQINPHSSVRNLAREVGVSVGKAHSILKKHKFHAYRPNIIQHLIPDDSDRRLTFIAWLMVKIQEEPLFLNYVCWTDESKFTNNGVINKQNNRYWSDTNPHWTNDSNFQHVWGTNVWCGLLCGRLLGPYFYNGTLTGRRYLDFLSNTLPTFLDEFNLDTRMNLFFQQDGAPAHNAIIVREYLNQTFGHKWMGTYGPVQWPPRSPDITPLDYFLWGHLKTVVYANPPINIEDLKNKIIIACSELTQDQIITATQRELLRRMEACVENNCNNFEQFIE</sequence>
<comment type="caution">
    <text evidence="2">The sequence shown here is derived from an EMBL/GenBank/DDBJ whole genome shotgun (WGS) entry which is preliminary data.</text>
</comment>
<reference evidence="2 3" key="1">
    <citation type="submission" date="2019-08" db="EMBL/GenBank/DDBJ databases">
        <title>The genome of the soybean aphid Biotype 1, its phylome, world population structure and adaptation to the North American continent.</title>
        <authorList>
            <person name="Giordano R."/>
            <person name="Donthu R.K."/>
            <person name="Hernandez A.G."/>
            <person name="Wright C.L."/>
            <person name="Zimin A.V."/>
        </authorList>
    </citation>
    <scope>NUCLEOTIDE SEQUENCE [LARGE SCALE GENOMIC DNA]</scope>
    <source>
        <tissue evidence="2">Whole aphids</tissue>
    </source>
</reference>
<dbReference type="Gene3D" id="3.30.420.10">
    <property type="entry name" value="Ribonuclease H-like superfamily/Ribonuclease H"/>
    <property type="match status" value="1"/>
</dbReference>
<dbReference type="InterPro" id="IPR032135">
    <property type="entry name" value="DUF4817"/>
</dbReference>
<accession>A0A6G0U4K0</accession>
<proteinExistence type="predicted"/>
<keyword evidence="3" id="KW-1185">Reference proteome</keyword>
<name>A0A6G0U4K0_APHGL</name>
<gene>
    <name evidence="2" type="ORF">AGLY_001693</name>
</gene>
<dbReference type="Pfam" id="PF16087">
    <property type="entry name" value="DUF4817"/>
    <property type="match status" value="1"/>
</dbReference>
<dbReference type="GO" id="GO:0003676">
    <property type="term" value="F:nucleic acid binding"/>
    <property type="evidence" value="ECO:0007669"/>
    <property type="project" value="InterPro"/>
</dbReference>
<dbReference type="InterPro" id="IPR036397">
    <property type="entry name" value="RNaseH_sf"/>
</dbReference>